<dbReference type="PRINTS" id="PR00481">
    <property type="entry name" value="LAMNOPPTDASE"/>
</dbReference>
<name>A0A6N6VSJ8_9BACT</name>
<evidence type="ECO:0000256" key="5">
    <source>
        <dbReference type="ARBA" id="ARBA00023211"/>
    </source>
</evidence>
<protein>
    <recommendedName>
        <fullName evidence="6">Cytosol aminopeptidase domain-containing protein</fullName>
    </recommendedName>
</protein>
<evidence type="ECO:0000256" key="2">
    <source>
        <dbReference type="ARBA" id="ARBA00022438"/>
    </source>
</evidence>
<accession>A0A6N6VSJ8</accession>
<dbReference type="InterPro" id="IPR011356">
    <property type="entry name" value="Leucine_aapep/pepB"/>
</dbReference>
<dbReference type="SUPFAM" id="SSF53187">
    <property type="entry name" value="Zn-dependent exopeptidases"/>
    <property type="match status" value="1"/>
</dbReference>
<dbReference type="Gene3D" id="3.40.630.10">
    <property type="entry name" value="Zn peptidases"/>
    <property type="match status" value="1"/>
</dbReference>
<evidence type="ECO:0000259" key="6">
    <source>
        <dbReference type="PROSITE" id="PS00631"/>
    </source>
</evidence>
<keyword evidence="3" id="KW-0645">Protease</keyword>
<feature type="domain" description="Cytosol aminopeptidase" evidence="6">
    <location>
        <begin position="361"/>
        <end position="368"/>
    </location>
</feature>
<dbReference type="OrthoDB" id="5287846at2"/>
<dbReference type="PANTHER" id="PTHR11963">
    <property type="entry name" value="LEUCINE AMINOPEPTIDASE-RELATED"/>
    <property type="match status" value="1"/>
</dbReference>
<dbReference type="AlphaFoldDB" id="A0A6N6VSJ8"/>
<keyword evidence="5" id="KW-0464">Manganese</keyword>
<evidence type="ECO:0000256" key="1">
    <source>
        <dbReference type="ARBA" id="ARBA00009528"/>
    </source>
</evidence>
<dbReference type="PROSITE" id="PS00631">
    <property type="entry name" value="CYTOSOL_AP"/>
    <property type="match status" value="1"/>
</dbReference>
<keyword evidence="2" id="KW-0031">Aminopeptidase</keyword>
<dbReference type="EMBL" id="WFLM01000004">
    <property type="protein sequence ID" value="KAB8038073.1"/>
    <property type="molecule type" value="Genomic_DNA"/>
</dbReference>
<gene>
    <name evidence="7" type="ORF">GCL60_12940</name>
</gene>
<dbReference type="Pfam" id="PF00883">
    <property type="entry name" value="Peptidase_M17"/>
    <property type="match status" value="1"/>
</dbReference>
<dbReference type="InterPro" id="IPR000819">
    <property type="entry name" value="Peptidase_M17_C"/>
</dbReference>
<comment type="caution">
    <text evidence="7">The sequence shown here is derived from an EMBL/GenBank/DDBJ whole genome shotgun (WGS) entry which is preliminary data.</text>
</comment>
<dbReference type="Proteomes" id="UP000437748">
    <property type="component" value="Unassembled WGS sequence"/>
</dbReference>
<dbReference type="RefSeq" id="WP_153421150.1">
    <property type="nucleotide sequence ID" value="NZ_WFLM01000004.1"/>
</dbReference>
<comment type="similarity">
    <text evidence="1">Belongs to the peptidase M17 family.</text>
</comment>
<evidence type="ECO:0000256" key="4">
    <source>
        <dbReference type="ARBA" id="ARBA00022801"/>
    </source>
</evidence>
<evidence type="ECO:0000256" key="3">
    <source>
        <dbReference type="ARBA" id="ARBA00022670"/>
    </source>
</evidence>
<dbReference type="CDD" id="cd00433">
    <property type="entry name" value="Peptidase_M17"/>
    <property type="match status" value="1"/>
</dbReference>
<evidence type="ECO:0000313" key="8">
    <source>
        <dbReference type="Proteomes" id="UP000437748"/>
    </source>
</evidence>
<sequence length="515" mass="57738">MNFFSDWFLAPHFSILVQTNEEFSKGKEQPDGVSIQVISEYYYSTHSEQFQFPTAFFGTLKPKNLYPLNQDGKSFFYIIPKDEPKKLSFELPGKSHIISHMGALLSISLLQQGNKFDSSKQFYISFSEDLKSFIDFEKYEFILGILQKSISNKVFKNSNKNKQFNIIFENTFMNKEVVNKAIALSDSMCYTRSFINMPPNILNPESYELFLRTIVRNECEKSSSPNHIQIEIYDYEKLKKENCGLICAVGQGSEIKPRLIKLTYITTKNLSKTPHVSLVGKGITFDTGGYDIKPSSGMRIMKKDMGGSASALGIFFACARLNLPMRLTCWLPLAENMISGNAMRPGDVFRAKNGLQIEIDNTDAEGRLVLADAISLACEEHPDWLIDLATLTGAARVGLGTMVDSLFGNNKLTSQLLYNSGIESGDWVWQVPLPIDYESYLDSNVSDFVNSGSSGFAGSITAALFLQKFVTVPQWNHIDTYMWCDKPNGLWSEGGGATGKCVRLVTRAIESFISK</sequence>
<dbReference type="GO" id="GO:0070006">
    <property type="term" value="F:metalloaminopeptidase activity"/>
    <property type="evidence" value="ECO:0007669"/>
    <property type="project" value="InterPro"/>
</dbReference>
<keyword evidence="4" id="KW-0378">Hydrolase</keyword>
<dbReference type="GO" id="GO:0030145">
    <property type="term" value="F:manganese ion binding"/>
    <property type="evidence" value="ECO:0007669"/>
    <property type="project" value="InterPro"/>
</dbReference>
<organism evidence="7 8">
    <name type="scientific">Silvanigrella paludirubra</name>
    <dbReference type="NCBI Taxonomy" id="2499159"/>
    <lineage>
        <taxon>Bacteria</taxon>
        <taxon>Pseudomonadati</taxon>
        <taxon>Bdellovibrionota</taxon>
        <taxon>Oligoflexia</taxon>
        <taxon>Silvanigrellales</taxon>
        <taxon>Silvanigrellaceae</taxon>
        <taxon>Silvanigrella</taxon>
    </lineage>
</organism>
<dbReference type="GO" id="GO:0006508">
    <property type="term" value="P:proteolysis"/>
    <property type="evidence" value="ECO:0007669"/>
    <property type="project" value="UniProtKB-KW"/>
</dbReference>
<dbReference type="PANTHER" id="PTHR11963:SF20">
    <property type="entry name" value="PEPTIDASE B"/>
    <property type="match status" value="1"/>
</dbReference>
<reference evidence="7 8" key="1">
    <citation type="submission" date="2019-10" db="EMBL/GenBank/DDBJ databases">
        <title>New species of Slilvanegrellaceae.</title>
        <authorList>
            <person name="Pitt A."/>
            <person name="Hahn M.W."/>
        </authorList>
    </citation>
    <scope>NUCLEOTIDE SEQUENCE [LARGE SCALE GENOMIC DNA]</scope>
    <source>
        <strain evidence="7 8">SP-Ram-0.45-NSY-1</strain>
    </source>
</reference>
<evidence type="ECO:0000313" key="7">
    <source>
        <dbReference type="EMBL" id="KAB8038073.1"/>
    </source>
</evidence>
<dbReference type="GO" id="GO:0005737">
    <property type="term" value="C:cytoplasm"/>
    <property type="evidence" value="ECO:0007669"/>
    <property type="project" value="InterPro"/>
</dbReference>
<proteinExistence type="inferred from homology"/>
<keyword evidence="8" id="KW-1185">Reference proteome</keyword>